<organism evidence="2 3">
    <name type="scientific">Magallana gigas</name>
    <name type="common">Pacific oyster</name>
    <name type="synonym">Crassostrea gigas</name>
    <dbReference type="NCBI Taxonomy" id="29159"/>
    <lineage>
        <taxon>Eukaryota</taxon>
        <taxon>Metazoa</taxon>
        <taxon>Spiralia</taxon>
        <taxon>Lophotrochozoa</taxon>
        <taxon>Mollusca</taxon>
        <taxon>Bivalvia</taxon>
        <taxon>Autobranchia</taxon>
        <taxon>Pteriomorphia</taxon>
        <taxon>Ostreida</taxon>
        <taxon>Ostreoidea</taxon>
        <taxon>Ostreidae</taxon>
        <taxon>Magallana</taxon>
    </lineage>
</organism>
<dbReference type="Gene3D" id="1.20.140.150">
    <property type="match status" value="1"/>
</dbReference>
<proteinExistence type="predicted"/>
<dbReference type="GeneID" id="105317561"/>
<dbReference type="OMA" id="CTPYWRS"/>
<accession>A0A8W8N3L7</accession>
<feature type="transmembrane region" description="Helical" evidence="1">
    <location>
        <begin position="88"/>
        <end position="107"/>
    </location>
</feature>
<evidence type="ECO:0000313" key="3">
    <source>
        <dbReference type="Proteomes" id="UP000005408"/>
    </source>
</evidence>
<dbReference type="RefSeq" id="XP_011412540.2">
    <property type="nucleotide sequence ID" value="XM_011414238.4"/>
</dbReference>
<dbReference type="EnsemblMetazoa" id="G4111.11">
    <property type="protein sequence ID" value="G4111.11:cds"/>
    <property type="gene ID" value="G4111"/>
</dbReference>
<keyword evidence="1" id="KW-0472">Membrane</keyword>
<dbReference type="Proteomes" id="UP000005408">
    <property type="component" value="Unassembled WGS sequence"/>
</dbReference>
<dbReference type="EnsemblMetazoa" id="G4111.3">
    <property type="protein sequence ID" value="G4111.3:cds"/>
    <property type="gene ID" value="G4111"/>
</dbReference>
<dbReference type="AlphaFoldDB" id="A0A8W8N3L7"/>
<dbReference type="OrthoDB" id="6090521at2759"/>
<dbReference type="KEGG" id="crg:105317561"/>
<feature type="transmembrane region" description="Helical" evidence="1">
    <location>
        <begin position="116"/>
        <end position="140"/>
    </location>
</feature>
<feature type="transmembrane region" description="Helical" evidence="1">
    <location>
        <begin position="146"/>
        <end position="173"/>
    </location>
</feature>
<keyword evidence="1" id="KW-1133">Transmembrane helix</keyword>
<name>A0A8W8N3L7_MAGGI</name>
<dbReference type="EnsemblMetazoa" id="G4111.10">
    <property type="protein sequence ID" value="G4111.10:cds"/>
    <property type="gene ID" value="G4111"/>
</dbReference>
<reference evidence="2" key="1">
    <citation type="submission" date="2022-08" db="UniProtKB">
        <authorList>
            <consortium name="EnsemblMetazoa"/>
        </authorList>
    </citation>
    <scope>IDENTIFICATION</scope>
    <source>
        <strain evidence="2">05x7-T-G4-1.051#20</strain>
    </source>
</reference>
<protein>
    <submittedName>
        <fullName evidence="2">Uncharacterized protein</fullName>
    </submittedName>
</protein>
<keyword evidence="3" id="KW-1185">Reference proteome</keyword>
<feature type="transmembrane region" description="Helical" evidence="1">
    <location>
        <begin position="12"/>
        <end position="34"/>
    </location>
</feature>
<evidence type="ECO:0000313" key="2">
    <source>
        <dbReference type="EnsemblMetazoa" id="G4111.9:cds"/>
    </source>
</evidence>
<evidence type="ECO:0000256" key="1">
    <source>
        <dbReference type="SAM" id="Phobius"/>
    </source>
</evidence>
<keyword evidence="1" id="KW-0812">Transmembrane</keyword>
<dbReference type="EnsemblMetazoa" id="G4111.5">
    <property type="protein sequence ID" value="G4111.5:cds"/>
    <property type="gene ID" value="G4111"/>
</dbReference>
<dbReference type="EnsemblMetazoa" id="G4111.7">
    <property type="protein sequence ID" value="G4111.7:cds"/>
    <property type="gene ID" value="G4111"/>
</dbReference>
<dbReference type="EnsemblMetazoa" id="G4111.1">
    <property type="protein sequence ID" value="G4111.1:cds"/>
    <property type="gene ID" value="G4111"/>
</dbReference>
<sequence>MADINKSDLFVRLYLILELSGFLLHLVGFCTPYWRSLHFKYTEDVIQDIDIVIQGFDEGIWRRCVNGICSEINVVGRDWLQVVRVFEIVALGSSLFATFLIVIHLVCQKISHTRRVYFVSIVSCFVTAASILLSTIVYGASVREGITWSYGCVVIGGIFYTASGTLMLFTYFLTRPK</sequence>
<dbReference type="EnsemblMetazoa" id="G4111.9">
    <property type="protein sequence ID" value="G4111.9:cds"/>
    <property type="gene ID" value="G4111"/>
</dbReference>